<dbReference type="Proteomes" id="UP000644610">
    <property type="component" value="Unassembled WGS sequence"/>
</dbReference>
<reference evidence="2" key="1">
    <citation type="submission" date="2021-01" db="EMBL/GenBank/DDBJ databases">
        <title>Whole genome shotgun sequence of Planotetraspora silvatica NBRC 100141.</title>
        <authorList>
            <person name="Komaki H."/>
            <person name="Tamura T."/>
        </authorList>
    </citation>
    <scope>NUCLEOTIDE SEQUENCE</scope>
    <source>
        <strain evidence="2">NBRC 100141</strain>
    </source>
</reference>
<protein>
    <submittedName>
        <fullName evidence="2">Uncharacterized protein</fullName>
    </submittedName>
</protein>
<feature type="compositionally biased region" description="Basic residues" evidence="1">
    <location>
        <begin position="26"/>
        <end position="37"/>
    </location>
</feature>
<proteinExistence type="predicted"/>
<gene>
    <name evidence="2" type="ORF">Psi02_70610</name>
</gene>
<dbReference type="AlphaFoldDB" id="A0A8J3UVJ4"/>
<evidence type="ECO:0000256" key="1">
    <source>
        <dbReference type="SAM" id="MobiDB-lite"/>
    </source>
</evidence>
<sequence>MAARPDQRGHSGGSGGPDTPGGPIRKPGRGGLKRSPRLRAAFYRSEEARTFDGAAPGCPAGPSARACSAGLPAQPRGSTYRWTALAKPSSSLLVVIRCATRRTSMLALPITMTGRAGPGVWQRMELVFLADS</sequence>
<evidence type="ECO:0000313" key="2">
    <source>
        <dbReference type="EMBL" id="GII50637.1"/>
    </source>
</evidence>
<name>A0A8J3UVJ4_9ACTN</name>
<feature type="region of interest" description="Disordered" evidence="1">
    <location>
        <begin position="52"/>
        <end position="73"/>
    </location>
</feature>
<keyword evidence="3" id="KW-1185">Reference proteome</keyword>
<comment type="caution">
    <text evidence="2">The sequence shown here is derived from an EMBL/GenBank/DDBJ whole genome shotgun (WGS) entry which is preliminary data.</text>
</comment>
<accession>A0A8J3UVJ4</accession>
<evidence type="ECO:0000313" key="3">
    <source>
        <dbReference type="Proteomes" id="UP000644610"/>
    </source>
</evidence>
<dbReference type="EMBL" id="BOOQ01000054">
    <property type="protein sequence ID" value="GII50637.1"/>
    <property type="molecule type" value="Genomic_DNA"/>
</dbReference>
<feature type="region of interest" description="Disordered" evidence="1">
    <location>
        <begin position="1"/>
        <end position="37"/>
    </location>
</feature>
<feature type="compositionally biased region" description="Low complexity" evidence="1">
    <location>
        <begin position="53"/>
        <end position="66"/>
    </location>
</feature>
<organism evidence="2 3">
    <name type="scientific">Planotetraspora silvatica</name>
    <dbReference type="NCBI Taxonomy" id="234614"/>
    <lineage>
        <taxon>Bacteria</taxon>
        <taxon>Bacillati</taxon>
        <taxon>Actinomycetota</taxon>
        <taxon>Actinomycetes</taxon>
        <taxon>Streptosporangiales</taxon>
        <taxon>Streptosporangiaceae</taxon>
        <taxon>Planotetraspora</taxon>
    </lineage>
</organism>
<feature type="compositionally biased region" description="Gly residues" evidence="1">
    <location>
        <begin position="10"/>
        <end position="19"/>
    </location>
</feature>